<dbReference type="RefSeq" id="WP_110271643.1">
    <property type="nucleotide sequence ID" value="NZ_CP029289.2"/>
</dbReference>
<keyword evidence="1" id="KW-1133">Transmembrane helix</keyword>
<keyword evidence="1" id="KW-0472">Membrane</keyword>
<evidence type="ECO:0000313" key="3">
    <source>
        <dbReference type="Proteomes" id="UP000248044"/>
    </source>
</evidence>
<sequence length="206" mass="23623">MGLVGLLIKHRYGVYGLLTYLDLEFALSIGIVLSYNIFFPATRNVILPRQQFVFNLTITLVSIILVVLVLRNIPFGIGQDFYDGTIITFLQMKGRKKVFFYSYVVDVILPGIFFIFSSLIIFYLASFNTNLVWILEFLSSYLFLCNISYIITILTKRPFRAFFLSVVIILLFLGLEFMGIFNYPVLLLSDIILLAISYYSFKGASV</sequence>
<accession>A0A2U9IIF9</accession>
<gene>
    <name evidence="2" type="ORF">DFR85_15450</name>
</gene>
<feature type="transmembrane region" description="Helical" evidence="1">
    <location>
        <begin position="98"/>
        <end position="125"/>
    </location>
</feature>
<evidence type="ECO:0000313" key="2">
    <source>
        <dbReference type="EMBL" id="AWR95765.1"/>
    </source>
</evidence>
<evidence type="ECO:0000256" key="1">
    <source>
        <dbReference type="SAM" id="Phobius"/>
    </source>
</evidence>
<name>A0A2U9IIF9_9CREN</name>
<feature type="transmembrane region" description="Helical" evidence="1">
    <location>
        <begin position="131"/>
        <end position="151"/>
    </location>
</feature>
<proteinExistence type="predicted"/>
<dbReference type="GeneID" id="36833580"/>
<dbReference type="Proteomes" id="UP000248044">
    <property type="component" value="Chromosome"/>
</dbReference>
<dbReference type="KEGG" id="abri:DFR85_15450"/>
<dbReference type="OrthoDB" id="37159at2157"/>
<feature type="transmembrane region" description="Helical" evidence="1">
    <location>
        <begin position="52"/>
        <end position="70"/>
    </location>
</feature>
<dbReference type="AlphaFoldDB" id="A0A2U9IIF9"/>
<protein>
    <submittedName>
        <fullName evidence="2">Uncharacterized protein</fullName>
    </submittedName>
</protein>
<keyword evidence="1" id="KW-0812">Transmembrane</keyword>
<feature type="transmembrane region" description="Helical" evidence="1">
    <location>
        <begin position="158"/>
        <end position="175"/>
    </location>
</feature>
<organism evidence="2 3">
    <name type="scientific">Acidianus brierleyi</name>
    <dbReference type="NCBI Taxonomy" id="41673"/>
    <lineage>
        <taxon>Archaea</taxon>
        <taxon>Thermoproteota</taxon>
        <taxon>Thermoprotei</taxon>
        <taxon>Sulfolobales</taxon>
        <taxon>Sulfolobaceae</taxon>
        <taxon>Acidianus</taxon>
    </lineage>
</organism>
<dbReference type="EMBL" id="CP029289">
    <property type="protein sequence ID" value="AWR95765.1"/>
    <property type="molecule type" value="Genomic_DNA"/>
</dbReference>
<reference evidence="2 3" key="1">
    <citation type="submission" date="2018-05" db="EMBL/GenBank/DDBJ databases">
        <title>Complete Genome Sequences of Extremely Thermoacidophilic, Metal-Mobilizing Type-Strain Members of the Archaeal Family Sulfolobaceae: Acidianus brierleyi DSM-1651T, Acidianus sulfidivorans DSM-18786T, Metallosphaera hakonensis DSM-7519T, and Metallosphaera prunae DSM-10039T.</title>
        <authorList>
            <person name="Counts J.A."/>
            <person name="Kelly R.M."/>
        </authorList>
    </citation>
    <scope>NUCLEOTIDE SEQUENCE [LARGE SCALE GENOMIC DNA]</scope>
    <source>
        <strain evidence="2 3">DSM 1651</strain>
    </source>
</reference>
<keyword evidence="3" id="KW-1185">Reference proteome</keyword>
<feature type="transmembrane region" description="Helical" evidence="1">
    <location>
        <begin position="12"/>
        <end position="32"/>
    </location>
</feature>